<organism evidence="1 2">
    <name type="scientific">Lithospermum erythrorhizon</name>
    <name type="common">Purple gromwell</name>
    <name type="synonym">Lithospermum officinale var. erythrorhizon</name>
    <dbReference type="NCBI Taxonomy" id="34254"/>
    <lineage>
        <taxon>Eukaryota</taxon>
        <taxon>Viridiplantae</taxon>
        <taxon>Streptophyta</taxon>
        <taxon>Embryophyta</taxon>
        <taxon>Tracheophyta</taxon>
        <taxon>Spermatophyta</taxon>
        <taxon>Magnoliopsida</taxon>
        <taxon>eudicotyledons</taxon>
        <taxon>Gunneridae</taxon>
        <taxon>Pentapetalae</taxon>
        <taxon>asterids</taxon>
        <taxon>lamiids</taxon>
        <taxon>Boraginales</taxon>
        <taxon>Boraginaceae</taxon>
        <taxon>Boraginoideae</taxon>
        <taxon>Lithospermeae</taxon>
        <taxon>Lithospermum</taxon>
    </lineage>
</organism>
<accession>A0AAV3PD11</accession>
<dbReference type="PANTHER" id="PTHR10492:SF94">
    <property type="entry name" value="ATP-DEPENDENT DNA HELICASE"/>
    <property type="match status" value="1"/>
</dbReference>
<keyword evidence="2" id="KW-1185">Reference proteome</keyword>
<evidence type="ECO:0000313" key="1">
    <source>
        <dbReference type="EMBL" id="GAA0148190.1"/>
    </source>
</evidence>
<dbReference type="PANTHER" id="PTHR10492">
    <property type="match status" value="1"/>
</dbReference>
<comment type="caution">
    <text evidence="1">The sequence shown here is derived from an EMBL/GenBank/DDBJ whole genome shotgun (WGS) entry which is preliminary data.</text>
</comment>
<proteinExistence type="predicted"/>
<dbReference type="EMBL" id="BAABME010016964">
    <property type="protein sequence ID" value="GAA0148190.1"/>
    <property type="molecule type" value="Genomic_DNA"/>
</dbReference>
<gene>
    <name evidence="1" type="ORF">LIER_36668</name>
</gene>
<dbReference type="Proteomes" id="UP001454036">
    <property type="component" value="Unassembled WGS sequence"/>
</dbReference>
<name>A0AAV3PD11_LITER</name>
<dbReference type="AlphaFoldDB" id="A0AAV3PD11"/>
<sequence>MSGELFGKVAAEVHVVEFQKRGIVYAELRDKTEDPYLYSLVVKHMMHGPCGSLNSNNVCMVNGKYKSHYPKEFAECTTHGKGTYPAYGRRKDIYLITAKLSECALGSPVEATWRIFGFPLYGMYPAVIQLQVHMPNFHCIQFEDNTDLEDLLHNERLQRTMLIEFFTTNVVDSKAKRLNLLYKQFPMYYVWDSHIRTWTRRKKVKVIGRLCTVNPTEGECYYLRLLLNNVHAPTSYDLLLFDGVQSETFQKAAYLTGLLQQDGDIDKTMEEA</sequence>
<reference evidence="1 2" key="1">
    <citation type="submission" date="2024-01" db="EMBL/GenBank/DDBJ databases">
        <title>The complete chloroplast genome sequence of Lithospermum erythrorhizon: insights into the phylogenetic relationship among Boraginaceae species and the maternal lineages of purple gromwells.</title>
        <authorList>
            <person name="Okada T."/>
            <person name="Watanabe K."/>
        </authorList>
    </citation>
    <scope>NUCLEOTIDE SEQUENCE [LARGE SCALE GENOMIC DNA]</scope>
</reference>
<evidence type="ECO:0000313" key="2">
    <source>
        <dbReference type="Proteomes" id="UP001454036"/>
    </source>
</evidence>
<protein>
    <submittedName>
        <fullName evidence="1">Uncharacterized protein</fullName>
    </submittedName>
</protein>